<keyword evidence="1" id="KW-0863">Zinc-finger</keyword>
<evidence type="ECO:0000313" key="1">
    <source>
        <dbReference type="EMBL" id="MCI37900.1"/>
    </source>
</evidence>
<comment type="caution">
    <text evidence="1">The sequence shown here is derived from an EMBL/GenBank/DDBJ whole genome shotgun (WGS) entry which is preliminary data.</text>
</comment>
<feature type="non-terminal residue" evidence="1">
    <location>
        <position position="1"/>
    </location>
</feature>
<evidence type="ECO:0000313" key="2">
    <source>
        <dbReference type="Proteomes" id="UP000265520"/>
    </source>
</evidence>
<protein>
    <submittedName>
        <fullName evidence="1">Zinc-finger of monoamine-oxidase A repressor R1</fullName>
    </submittedName>
</protein>
<keyword evidence="1" id="KW-0862">Zinc</keyword>
<accession>A0A392RQ52</accession>
<sequence length="58" mass="6240">ERSLKQQLQDEMAKAVVSNGASLSISECDALVSKIKSEAAKAHTELLEAKGTIPKRMV</sequence>
<organism evidence="1 2">
    <name type="scientific">Trifolium medium</name>
    <dbReference type="NCBI Taxonomy" id="97028"/>
    <lineage>
        <taxon>Eukaryota</taxon>
        <taxon>Viridiplantae</taxon>
        <taxon>Streptophyta</taxon>
        <taxon>Embryophyta</taxon>
        <taxon>Tracheophyta</taxon>
        <taxon>Spermatophyta</taxon>
        <taxon>Magnoliopsida</taxon>
        <taxon>eudicotyledons</taxon>
        <taxon>Gunneridae</taxon>
        <taxon>Pentapetalae</taxon>
        <taxon>rosids</taxon>
        <taxon>fabids</taxon>
        <taxon>Fabales</taxon>
        <taxon>Fabaceae</taxon>
        <taxon>Papilionoideae</taxon>
        <taxon>50 kb inversion clade</taxon>
        <taxon>NPAAA clade</taxon>
        <taxon>Hologalegina</taxon>
        <taxon>IRL clade</taxon>
        <taxon>Trifolieae</taxon>
        <taxon>Trifolium</taxon>
    </lineage>
</organism>
<proteinExistence type="predicted"/>
<dbReference type="EMBL" id="LXQA010249598">
    <property type="protein sequence ID" value="MCI37900.1"/>
    <property type="molecule type" value="Genomic_DNA"/>
</dbReference>
<dbReference type="Proteomes" id="UP000265520">
    <property type="component" value="Unassembled WGS sequence"/>
</dbReference>
<name>A0A392RQ52_9FABA</name>
<dbReference type="AlphaFoldDB" id="A0A392RQ52"/>
<keyword evidence="2" id="KW-1185">Reference proteome</keyword>
<reference evidence="1 2" key="1">
    <citation type="journal article" date="2018" name="Front. Plant Sci.">
        <title>Red Clover (Trifolium pratense) and Zigzag Clover (T. medium) - A Picture of Genomic Similarities and Differences.</title>
        <authorList>
            <person name="Dluhosova J."/>
            <person name="Istvanek J."/>
            <person name="Nedelnik J."/>
            <person name="Repkova J."/>
        </authorList>
    </citation>
    <scope>NUCLEOTIDE SEQUENCE [LARGE SCALE GENOMIC DNA]</scope>
    <source>
        <strain evidence="2">cv. 10/8</strain>
        <tissue evidence="1">Leaf</tissue>
    </source>
</reference>
<dbReference type="GO" id="GO:0008270">
    <property type="term" value="F:zinc ion binding"/>
    <property type="evidence" value="ECO:0007669"/>
    <property type="project" value="UniProtKB-KW"/>
</dbReference>
<keyword evidence="1" id="KW-0479">Metal-binding</keyword>